<sequence>TLSRVSRIRPCLPACATPFSAHHTVCCGLAVSSWSTSSPGPRCRMSGGSFHASGSRSSRSISPRRRPISARR</sequence>
<name>A0A6J4H0L9_9CHLR</name>
<gene>
    <name evidence="2" type="ORF">AVDCRST_MAG26-59</name>
</gene>
<evidence type="ECO:0000313" key="2">
    <source>
        <dbReference type="EMBL" id="CAA9210160.1"/>
    </source>
</evidence>
<feature type="compositionally biased region" description="Low complexity" evidence="1">
    <location>
        <begin position="52"/>
        <end position="61"/>
    </location>
</feature>
<accession>A0A6J4H0L9</accession>
<organism evidence="2">
    <name type="scientific">uncultured Chloroflexia bacterium</name>
    <dbReference type="NCBI Taxonomy" id="1672391"/>
    <lineage>
        <taxon>Bacteria</taxon>
        <taxon>Bacillati</taxon>
        <taxon>Chloroflexota</taxon>
        <taxon>Chloroflexia</taxon>
        <taxon>environmental samples</taxon>
    </lineage>
</organism>
<evidence type="ECO:0000256" key="1">
    <source>
        <dbReference type="SAM" id="MobiDB-lite"/>
    </source>
</evidence>
<feature type="region of interest" description="Disordered" evidence="1">
    <location>
        <begin position="35"/>
        <end position="72"/>
    </location>
</feature>
<protein>
    <submittedName>
        <fullName evidence="2">Uncharacterized protein</fullName>
    </submittedName>
</protein>
<feature type="non-terminal residue" evidence="2">
    <location>
        <position position="1"/>
    </location>
</feature>
<dbReference type="AlphaFoldDB" id="A0A6J4H0L9"/>
<dbReference type="EMBL" id="CADCTK010000015">
    <property type="protein sequence ID" value="CAA9210160.1"/>
    <property type="molecule type" value="Genomic_DNA"/>
</dbReference>
<reference evidence="2" key="1">
    <citation type="submission" date="2020-02" db="EMBL/GenBank/DDBJ databases">
        <authorList>
            <person name="Meier V. D."/>
        </authorList>
    </citation>
    <scope>NUCLEOTIDE SEQUENCE</scope>
    <source>
        <strain evidence="2">AVDCRST_MAG26</strain>
    </source>
</reference>
<feature type="compositionally biased region" description="Basic residues" evidence="1">
    <location>
        <begin position="62"/>
        <end position="72"/>
    </location>
</feature>
<feature type="non-terminal residue" evidence="2">
    <location>
        <position position="72"/>
    </location>
</feature>
<proteinExistence type="predicted"/>